<proteinExistence type="predicted"/>
<dbReference type="InterPro" id="IPR027417">
    <property type="entry name" value="P-loop_NTPase"/>
</dbReference>
<dbReference type="EMBL" id="CAUJNA010000345">
    <property type="protein sequence ID" value="CAJ1375860.1"/>
    <property type="molecule type" value="Genomic_DNA"/>
</dbReference>
<sequence>MERIGGEDVLRAAKRAVDLAIFPSTEDLESELGADPLRRLVQVARREGFLRDAAGDKKWQLGRRGKHVPWSFQLATPNQQLGGPPAVRNLGIHSVTETGFIFFSLGSAGGATGQPGEEVFASMVLLLGSYPFQQQWRGEGIVRRGIFGFRPLIQKMRWGSPAPPFSLACAMQRCQELAQLQPASGERVALTDQEAVVGTRAEDTRDGPSTAYIFIPYRMEVLIGHPPAPGGTRRCEWRRSRGSRGWEGPRALLPFSRPLEVCELNGREAQKVTLVVMGSHTAGKSTVRKRLAQRLRWQSDEELGTSLRGEEEEQNRYRETWDDEIHAAEVARDKERSSCRVVETWHLGNFVWALARHPEQQAKLLARAKEALRHEQETRVVLLVLLKIDAATMVRRRASFQTSALRFEDEESDARELSKATGEKLETILGEFEGPVLKVDNNQDGETALSDTVDAIVDFVTFFVSC</sequence>
<organism evidence="1 2">
    <name type="scientific">Effrenium voratum</name>
    <dbReference type="NCBI Taxonomy" id="2562239"/>
    <lineage>
        <taxon>Eukaryota</taxon>
        <taxon>Sar</taxon>
        <taxon>Alveolata</taxon>
        <taxon>Dinophyceae</taxon>
        <taxon>Suessiales</taxon>
        <taxon>Symbiodiniaceae</taxon>
        <taxon>Effrenium</taxon>
    </lineage>
</organism>
<dbReference type="AlphaFoldDB" id="A0AA36HV06"/>
<dbReference type="Proteomes" id="UP001178507">
    <property type="component" value="Unassembled WGS sequence"/>
</dbReference>
<dbReference type="SUPFAM" id="SSF52540">
    <property type="entry name" value="P-loop containing nucleoside triphosphate hydrolases"/>
    <property type="match status" value="1"/>
</dbReference>
<gene>
    <name evidence="1" type="ORF">EVOR1521_LOCUS5049</name>
</gene>
<name>A0AA36HV06_9DINO</name>
<keyword evidence="2" id="KW-1185">Reference proteome</keyword>
<comment type="caution">
    <text evidence="1">The sequence shown here is derived from an EMBL/GenBank/DDBJ whole genome shotgun (WGS) entry which is preliminary data.</text>
</comment>
<evidence type="ECO:0000313" key="1">
    <source>
        <dbReference type="EMBL" id="CAJ1375860.1"/>
    </source>
</evidence>
<dbReference type="Gene3D" id="3.40.50.300">
    <property type="entry name" value="P-loop containing nucleotide triphosphate hydrolases"/>
    <property type="match status" value="1"/>
</dbReference>
<evidence type="ECO:0000313" key="2">
    <source>
        <dbReference type="Proteomes" id="UP001178507"/>
    </source>
</evidence>
<reference evidence="1" key="1">
    <citation type="submission" date="2023-08" db="EMBL/GenBank/DDBJ databases">
        <authorList>
            <person name="Chen Y."/>
            <person name="Shah S."/>
            <person name="Dougan E. K."/>
            <person name="Thang M."/>
            <person name="Chan C."/>
        </authorList>
    </citation>
    <scope>NUCLEOTIDE SEQUENCE</scope>
</reference>
<protein>
    <submittedName>
        <fullName evidence="1">Uncharacterized protein</fullName>
    </submittedName>
</protein>
<accession>A0AA36HV06</accession>